<dbReference type="InterPro" id="IPR019220">
    <property type="entry name" value="DUF2135"/>
</dbReference>
<dbReference type="OrthoDB" id="266279at2"/>
<dbReference type="eggNOG" id="COG2912">
    <property type="taxonomic scope" value="Bacteria"/>
</dbReference>
<dbReference type="KEGG" id="rfr:Rfer_2477"/>
<dbReference type="RefSeq" id="WP_011464762.1">
    <property type="nucleotide sequence ID" value="NC_007908.1"/>
</dbReference>
<gene>
    <name evidence="3" type="ordered locus">Rfer_2477</name>
</gene>
<evidence type="ECO:0000256" key="1">
    <source>
        <dbReference type="SAM" id="MobiDB-lite"/>
    </source>
</evidence>
<dbReference type="InterPro" id="IPR013694">
    <property type="entry name" value="VIT"/>
</dbReference>
<dbReference type="AlphaFoldDB" id="Q21VK9"/>
<dbReference type="PROSITE" id="PS51468">
    <property type="entry name" value="VIT"/>
    <property type="match status" value="1"/>
</dbReference>
<dbReference type="Gene3D" id="2.60.120.380">
    <property type="match status" value="1"/>
</dbReference>
<feature type="region of interest" description="Disordered" evidence="1">
    <location>
        <begin position="625"/>
        <end position="644"/>
    </location>
</feature>
<dbReference type="InterPro" id="IPR011990">
    <property type="entry name" value="TPR-like_helical_dom_sf"/>
</dbReference>
<protein>
    <recommendedName>
        <fullName evidence="2">VIT domain-containing protein</fullName>
    </recommendedName>
</protein>
<dbReference type="Proteomes" id="UP000008332">
    <property type="component" value="Chromosome"/>
</dbReference>
<evidence type="ECO:0000259" key="2">
    <source>
        <dbReference type="PROSITE" id="PS51468"/>
    </source>
</evidence>
<dbReference type="Gene3D" id="1.25.40.10">
    <property type="entry name" value="Tetratricopeptide repeat domain"/>
    <property type="match status" value="1"/>
</dbReference>
<sequence length="992" mass="108912">MTIGDIVAKPRQSIAAALLLASTFISGLVAAQVMPVRPVPLHVPTRLVVPDARLPVRLESVLVQAEVLGAAAHTRIEMVFYNPNLRPLEGELQFPLLDGQTVTGIALDIDGELRSAVPVEKVKGQQVFEDVARAEVDPALLEKTQGNNYKLRVYPLPAKGTRRVVLELDEMLSRNSSGGSTQSAYYTGYRLPLQFAETVEQLDVTVHNAASPGRHSAMAVRALLGAERIKVSYEFDKEPHTGSRVSFSRRKFTGKGLLTVDFPRVQTSLMATETRDGQTYFYAEVPALLTNSAPRVNPKTVALVWDASGSGLARDHGRELALLDAYFKALKDVKIELLVVRDQAEAPQFFAVKNGDWRLLRAELEQMVYDGASSAIALSPGHTADLTLMFSDGLSNYGAGQFEAGDAPLYAVNAAVMADVPRLRAMAEKSGGRLLDLLATTPAQAVTELTHRYPRLLGLHSNGAKDLVSASIYPEANLIKIAGILTEPKASVELDWLNTQDQHQLQQVTVQNGAKAGSSLAASRWVSLKIAQLEADYATNRSAIRQLGQRFGRVTRETSLIVLDRVEDYVRYEIAPPASLRVEYEARQAQKIRQLSDERHDHLEDIAKRFAQKVAWWERGFPKSDMPQPAVHQDTSAGERTGMSASAPVPVATAMAMAPPPVPVAMLPAAAGSASASISAAATAPARIELKKWQSDAPYAQRLRDVAAEQMYRVYLDERPAYANSTAFFLDVADVFMERGQVSLGLRILSNLAEMNLENRQILRILAYRLLQAKQSKLALPILQQVVVLNPNEPQSWRDLGLAYAQDGQYQRAVDNLWEVVARPWHNRFPDIELIALGELNAIVAQAAPASAVDTSRFDERLMRNLPLAVRAVLSWDADNTDIDLWVTDPNNEKVYYGHRLGYQGGSMSRDFTRGYGPEEYSLRQAKPGKYKVQAHFYGNRQQIIAGATTLMLRLSTGFGSAQQKDDNIILRLSGQGAVVDVGTFEVGNVAP</sequence>
<name>Q21VK9_ALBFT</name>
<reference evidence="4" key="1">
    <citation type="submission" date="2006-02" db="EMBL/GenBank/DDBJ databases">
        <title>Complete sequence of chromosome of Rhodoferax ferrireducens DSM 15236.</title>
        <authorList>
            <person name="Copeland A."/>
            <person name="Lucas S."/>
            <person name="Lapidus A."/>
            <person name="Barry K."/>
            <person name="Detter J.C."/>
            <person name="Glavina del Rio T."/>
            <person name="Hammon N."/>
            <person name="Israni S."/>
            <person name="Pitluck S."/>
            <person name="Brettin T."/>
            <person name="Bruce D."/>
            <person name="Han C."/>
            <person name="Tapia R."/>
            <person name="Gilna P."/>
            <person name="Kiss H."/>
            <person name="Schmutz J."/>
            <person name="Larimer F."/>
            <person name="Land M."/>
            <person name="Kyrpides N."/>
            <person name="Ivanova N."/>
            <person name="Richardson P."/>
        </authorList>
    </citation>
    <scope>NUCLEOTIDE SEQUENCE [LARGE SCALE GENOMIC DNA]</scope>
    <source>
        <strain evidence="4">ATCC BAA-621 / DSM 15236 / T118</strain>
    </source>
</reference>
<dbReference type="HOGENOM" id="CLU_305415_0_0_4"/>
<evidence type="ECO:0000313" key="4">
    <source>
        <dbReference type="Proteomes" id="UP000008332"/>
    </source>
</evidence>
<evidence type="ECO:0000313" key="3">
    <source>
        <dbReference type="EMBL" id="ABD70194.1"/>
    </source>
</evidence>
<accession>Q21VK9</accession>
<dbReference type="eggNOG" id="COG4676">
    <property type="taxonomic scope" value="Bacteria"/>
</dbReference>
<dbReference type="Pfam" id="PF08487">
    <property type="entry name" value="VIT"/>
    <property type="match status" value="1"/>
</dbReference>
<keyword evidence="4" id="KW-1185">Reference proteome</keyword>
<dbReference type="Pfam" id="PF09906">
    <property type="entry name" value="DUF2135"/>
    <property type="match status" value="1"/>
</dbReference>
<dbReference type="STRING" id="338969.Rfer_2477"/>
<dbReference type="EMBL" id="CP000267">
    <property type="protein sequence ID" value="ABD70194.1"/>
    <property type="molecule type" value="Genomic_DNA"/>
</dbReference>
<dbReference type="SUPFAM" id="SSF48452">
    <property type="entry name" value="TPR-like"/>
    <property type="match status" value="1"/>
</dbReference>
<feature type="domain" description="VIT" evidence="2">
    <location>
        <begin position="42"/>
        <end position="170"/>
    </location>
</feature>
<proteinExistence type="predicted"/>
<organism evidence="3 4">
    <name type="scientific">Albidiferax ferrireducens (strain ATCC BAA-621 / DSM 15236 / T118)</name>
    <name type="common">Rhodoferax ferrireducens</name>
    <dbReference type="NCBI Taxonomy" id="338969"/>
    <lineage>
        <taxon>Bacteria</taxon>
        <taxon>Pseudomonadati</taxon>
        <taxon>Pseudomonadota</taxon>
        <taxon>Betaproteobacteria</taxon>
        <taxon>Burkholderiales</taxon>
        <taxon>Comamonadaceae</taxon>
        <taxon>Rhodoferax</taxon>
    </lineage>
</organism>